<feature type="chain" id="PRO_5022796262" evidence="2">
    <location>
        <begin position="26"/>
        <end position="353"/>
    </location>
</feature>
<name>A0A5B0HH72_9BURK</name>
<keyword evidence="4" id="KW-1185">Reference proteome</keyword>
<dbReference type="Pfam" id="PF13343">
    <property type="entry name" value="SBP_bac_6"/>
    <property type="match status" value="1"/>
</dbReference>
<organism evidence="3 4">
    <name type="scientific">Paraburkholderia panacisoli</name>
    <dbReference type="NCBI Taxonomy" id="2603818"/>
    <lineage>
        <taxon>Bacteria</taxon>
        <taxon>Pseudomonadati</taxon>
        <taxon>Pseudomonadota</taxon>
        <taxon>Betaproteobacteria</taxon>
        <taxon>Burkholderiales</taxon>
        <taxon>Burkholderiaceae</taxon>
        <taxon>Paraburkholderia</taxon>
    </lineage>
</organism>
<dbReference type="AlphaFoldDB" id="A0A5B0HH72"/>
<dbReference type="EMBL" id="VTUZ01000003">
    <property type="protein sequence ID" value="KAA1014478.1"/>
    <property type="molecule type" value="Genomic_DNA"/>
</dbReference>
<proteinExistence type="predicted"/>
<dbReference type="Proteomes" id="UP000325273">
    <property type="component" value="Unassembled WGS sequence"/>
</dbReference>
<protein>
    <submittedName>
        <fullName evidence="3">Extracellular solute-binding protein</fullName>
    </submittedName>
</protein>
<comment type="caution">
    <text evidence="3">The sequence shown here is derived from an EMBL/GenBank/DDBJ whole genome shotgun (WGS) entry which is preliminary data.</text>
</comment>
<dbReference type="PANTHER" id="PTHR30006:SF24">
    <property type="entry name" value="SLL0237 PROTEIN"/>
    <property type="match status" value="1"/>
</dbReference>
<sequence length="353" mass="38955">MTTRRSVVKLCALWPLAHMAGTAWGASDISPNMALTQYMGADRAERILRAARDEGELNFYTSIAQSDIAPLVDPFEARYGIKVNVWRGGDEQVVQRCVAETQGRRYIVDAVHTGSSFLDALRREKILQPVVSPVHDQLMPETLPAHRLWAATMLSVWVQAYNTNIIQRADLPTRFEDLLAPHWKGKLGIEAKSADWFATVATQMGGDTGVQFFRTLVEKNGVSARVGNSLLTNLVAAGEVPLGLEVYNYMPAQAKRKGAPIDWFLMEPAAARANGIAVTNHAPHPAAALLMYDYLLSVDAQRILASRDYVPTNRTVASPLQGTKITLVDPAMPLKEKMAWTQTFNQIFLHASS</sequence>
<dbReference type="Gene3D" id="3.40.190.10">
    <property type="entry name" value="Periplasmic binding protein-like II"/>
    <property type="match status" value="2"/>
</dbReference>
<evidence type="ECO:0000256" key="2">
    <source>
        <dbReference type="SAM" id="SignalP"/>
    </source>
</evidence>
<evidence type="ECO:0000313" key="4">
    <source>
        <dbReference type="Proteomes" id="UP000325273"/>
    </source>
</evidence>
<dbReference type="PANTHER" id="PTHR30006">
    <property type="entry name" value="THIAMINE-BINDING PERIPLASMIC PROTEIN-RELATED"/>
    <property type="match status" value="1"/>
</dbReference>
<keyword evidence="1 2" id="KW-0732">Signal</keyword>
<accession>A0A5B0HH72</accession>
<evidence type="ECO:0000256" key="1">
    <source>
        <dbReference type="ARBA" id="ARBA00022729"/>
    </source>
</evidence>
<evidence type="ECO:0000313" key="3">
    <source>
        <dbReference type="EMBL" id="KAA1014478.1"/>
    </source>
</evidence>
<feature type="signal peptide" evidence="2">
    <location>
        <begin position="1"/>
        <end position="25"/>
    </location>
</feature>
<dbReference type="SUPFAM" id="SSF53850">
    <property type="entry name" value="Periplasmic binding protein-like II"/>
    <property type="match status" value="1"/>
</dbReference>
<gene>
    <name evidence="3" type="ORF">FVF58_06455</name>
</gene>
<dbReference type="RefSeq" id="WP_149669046.1">
    <property type="nucleotide sequence ID" value="NZ_VTUZ01000003.1"/>
</dbReference>
<reference evidence="3 4" key="1">
    <citation type="submission" date="2019-08" db="EMBL/GenBank/DDBJ databases">
        <title>Paraburkholderia sp. DCY113.</title>
        <authorList>
            <person name="Kang J."/>
        </authorList>
    </citation>
    <scope>NUCLEOTIDE SEQUENCE [LARGE SCALE GENOMIC DNA]</scope>
    <source>
        <strain evidence="3 4">DCY113</strain>
    </source>
</reference>